<keyword evidence="1" id="KW-0472">Membrane</keyword>
<evidence type="ECO:0000256" key="1">
    <source>
        <dbReference type="SAM" id="Phobius"/>
    </source>
</evidence>
<dbReference type="InterPro" id="IPR032508">
    <property type="entry name" value="FecR_C"/>
</dbReference>
<dbReference type="Gene3D" id="3.55.50.30">
    <property type="match status" value="1"/>
</dbReference>
<dbReference type="Pfam" id="PF04773">
    <property type="entry name" value="FecR"/>
    <property type="match status" value="1"/>
</dbReference>
<dbReference type="OrthoDB" id="629393at2"/>
<keyword evidence="1" id="KW-1133">Transmembrane helix</keyword>
<feature type="domain" description="Protein FecR C-terminal" evidence="3">
    <location>
        <begin position="316"/>
        <end position="384"/>
    </location>
</feature>
<dbReference type="PIRSF" id="PIRSF018266">
    <property type="entry name" value="FecR"/>
    <property type="match status" value="1"/>
</dbReference>
<dbReference type="InterPro" id="IPR006860">
    <property type="entry name" value="FecR"/>
</dbReference>
<dbReference type="GO" id="GO:0016989">
    <property type="term" value="F:sigma factor antagonist activity"/>
    <property type="evidence" value="ECO:0007669"/>
    <property type="project" value="TreeGrafter"/>
</dbReference>
<comment type="caution">
    <text evidence="4">The sequence shown here is derived from an EMBL/GenBank/DDBJ whole genome shotgun (WGS) entry which is preliminary data.</text>
</comment>
<dbReference type="PANTHER" id="PTHR30273">
    <property type="entry name" value="PERIPLASMIC SIGNAL SENSOR AND SIGMA FACTOR ACTIVATOR FECR-RELATED"/>
    <property type="match status" value="1"/>
</dbReference>
<dbReference type="AlphaFoldDB" id="A0A327VQ13"/>
<gene>
    <name evidence="4" type="ORF">CLV59_10788</name>
</gene>
<keyword evidence="1" id="KW-0812">Transmembrane</keyword>
<evidence type="ECO:0000313" key="4">
    <source>
        <dbReference type="EMBL" id="RAJ77321.1"/>
    </source>
</evidence>
<keyword evidence="5" id="KW-1185">Reference proteome</keyword>
<sequence length="386" mass="43037">MNDYIYQLIEKYLHGTISMSEEAELMAWYKERNEADVAWVSDNPNEEEHVRLRMLHQIQQQIAAPQTVTVMHKRRWYYWAAAAVVLLAAGIATYLYSPSSHHQHKQETIAQASKEILPGSNKAVLILANGDKVILEDANNGIISQQGNVAVNKTDSGSLLYNGNQPSDGTVYNTLNTPYGGQFCITLQDGTKVWLNAGSSLHYPTAFPKGERNVTLSGEAYFEVAQDVTRPFNVNVATTSGKPMSIRVLGTHFNINAYPEEKKNFVTLLEGAVKVAYDQTSALLVPGKVAILNKASGQLQTKDTDTDAATAWKNGYFFFDNENIESIMRQISRWYDVEVRYEGNVSGKAFAGSLSRTKDVTDVLRMLELTGTIHFKIEGRRITVMP</sequence>
<dbReference type="EMBL" id="QLMA01000007">
    <property type="protein sequence ID" value="RAJ77321.1"/>
    <property type="molecule type" value="Genomic_DNA"/>
</dbReference>
<reference evidence="4 5" key="1">
    <citation type="submission" date="2018-06" db="EMBL/GenBank/DDBJ databases">
        <title>Genomic Encyclopedia of Archaeal and Bacterial Type Strains, Phase II (KMG-II): from individual species to whole genera.</title>
        <authorList>
            <person name="Goeker M."/>
        </authorList>
    </citation>
    <scope>NUCLEOTIDE SEQUENCE [LARGE SCALE GENOMIC DNA]</scope>
    <source>
        <strain evidence="4 5">DSM 29821</strain>
    </source>
</reference>
<feature type="domain" description="FecR protein" evidence="2">
    <location>
        <begin position="174"/>
        <end position="274"/>
    </location>
</feature>
<evidence type="ECO:0000259" key="3">
    <source>
        <dbReference type="Pfam" id="PF16344"/>
    </source>
</evidence>
<dbReference type="Gene3D" id="2.60.120.1440">
    <property type="match status" value="1"/>
</dbReference>
<organism evidence="4 5">
    <name type="scientific">Chitinophaga dinghuensis</name>
    <dbReference type="NCBI Taxonomy" id="1539050"/>
    <lineage>
        <taxon>Bacteria</taxon>
        <taxon>Pseudomonadati</taxon>
        <taxon>Bacteroidota</taxon>
        <taxon>Chitinophagia</taxon>
        <taxon>Chitinophagales</taxon>
        <taxon>Chitinophagaceae</taxon>
        <taxon>Chitinophaga</taxon>
    </lineage>
</organism>
<dbReference type="InterPro" id="IPR012373">
    <property type="entry name" value="Ferrdict_sens_TM"/>
</dbReference>
<feature type="transmembrane region" description="Helical" evidence="1">
    <location>
        <begin position="76"/>
        <end position="96"/>
    </location>
</feature>
<evidence type="ECO:0000259" key="2">
    <source>
        <dbReference type="Pfam" id="PF04773"/>
    </source>
</evidence>
<dbReference type="Proteomes" id="UP000249819">
    <property type="component" value="Unassembled WGS sequence"/>
</dbReference>
<name>A0A327VQ13_9BACT</name>
<dbReference type="Pfam" id="PF16344">
    <property type="entry name" value="FecR_C"/>
    <property type="match status" value="1"/>
</dbReference>
<protein>
    <submittedName>
        <fullName evidence="4">FecR protein</fullName>
    </submittedName>
</protein>
<evidence type="ECO:0000313" key="5">
    <source>
        <dbReference type="Proteomes" id="UP000249819"/>
    </source>
</evidence>
<dbReference type="RefSeq" id="WP_111593923.1">
    <property type="nucleotide sequence ID" value="NZ_QLMA01000007.1"/>
</dbReference>
<accession>A0A327VQ13</accession>
<proteinExistence type="predicted"/>
<dbReference type="PANTHER" id="PTHR30273:SF2">
    <property type="entry name" value="PROTEIN FECR"/>
    <property type="match status" value="1"/>
</dbReference>